<name>A0A919LXT8_9ACTN</name>
<accession>A0A919LXT8</accession>
<evidence type="ECO:0000313" key="3">
    <source>
        <dbReference type="Proteomes" id="UP000619479"/>
    </source>
</evidence>
<reference evidence="2" key="1">
    <citation type="submission" date="2021-01" db="EMBL/GenBank/DDBJ databases">
        <title>Whole genome shotgun sequence of Actinoplanes cyaneus NBRC 14990.</title>
        <authorList>
            <person name="Komaki H."/>
            <person name="Tamura T."/>
        </authorList>
    </citation>
    <scope>NUCLEOTIDE SEQUENCE</scope>
    <source>
        <strain evidence="2">NBRC 14990</strain>
    </source>
</reference>
<organism evidence="2 3">
    <name type="scientific">Actinoplanes cyaneus</name>
    <dbReference type="NCBI Taxonomy" id="52696"/>
    <lineage>
        <taxon>Bacteria</taxon>
        <taxon>Bacillati</taxon>
        <taxon>Actinomycetota</taxon>
        <taxon>Actinomycetes</taxon>
        <taxon>Micromonosporales</taxon>
        <taxon>Micromonosporaceae</taxon>
        <taxon>Actinoplanes</taxon>
    </lineage>
</organism>
<evidence type="ECO:0000313" key="2">
    <source>
        <dbReference type="EMBL" id="GID62255.1"/>
    </source>
</evidence>
<sequence length="74" mass="8061">MRPDRVAQAQHVEAAHAVGLEHQARSDGPEDLDPVEHRHLPAGLSQPDGRAEATDPGTYHHCRARHGPPPLLQV</sequence>
<evidence type="ECO:0000256" key="1">
    <source>
        <dbReference type="SAM" id="MobiDB-lite"/>
    </source>
</evidence>
<feature type="compositionally biased region" description="Basic and acidic residues" evidence="1">
    <location>
        <begin position="22"/>
        <end position="39"/>
    </location>
</feature>
<dbReference type="Proteomes" id="UP000619479">
    <property type="component" value="Unassembled WGS sequence"/>
</dbReference>
<gene>
    <name evidence="2" type="ORF">Acy02nite_01360</name>
</gene>
<dbReference type="AlphaFoldDB" id="A0A919LXT8"/>
<proteinExistence type="predicted"/>
<keyword evidence="3" id="KW-1185">Reference proteome</keyword>
<dbReference type="EMBL" id="BOMH01000001">
    <property type="protein sequence ID" value="GID62255.1"/>
    <property type="molecule type" value="Genomic_DNA"/>
</dbReference>
<protein>
    <submittedName>
        <fullName evidence="2">Uncharacterized protein</fullName>
    </submittedName>
</protein>
<comment type="caution">
    <text evidence="2">The sequence shown here is derived from an EMBL/GenBank/DDBJ whole genome shotgun (WGS) entry which is preliminary data.</text>
</comment>
<feature type="region of interest" description="Disordered" evidence="1">
    <location>
        <begin position="16"/>
        <end position="74"/>
    </location>
</feature>